<sequence>MSNNLKFYINGEWVDPVVPNRIPVIDPATEQPFTEISGGSSADVDKAVAAAKAAFKTFSKTTKQYRLDLLKRCLEVYNKRYDDIAEACTREMGAPLSFSKEAQVWVGQGHFQALIDKLETFEFFEIRGTTRVVLEPIGVCGLITPWNWPLNQIVCKVAPAIAAGCTVVLKPSEIAPINAIIFAEVMHEAGVPPGVFNLVNGTGPDVGQKLAEHPDVDMMSFTGSTRAGTIVAREAAATVKRVCQELGGKSANILLDDVDLDDAVRKGIGACFINTGQSCDAATRMLVPRALHAKALEIAADEAAKQTPGNPWEASTVLGPLVSQLQFDKVQRLIKAGIDEGATLVCGGLGKPEGLETGYYAKPTVFGDVKPGMTIEKEEIFGPVLSIIPYDTLEDAIEIANDTVYGLAAYVQSKDLNKAREVAAEMRAGSVYINYPDLDFFAPFGGYKQSGNGREYADFALHDFLEIKGIVGYGNP</sequence>
<name>A0A840VD88_9PROT</name>
<dbReference type="SUPFAM" id="SSF53720">
    <property type="entry name" value="ALDH-like"/>
    <property type="match status" value="1"/>
</dbReference>
<evidence type="ECO:0000256" key="2">
    <source>
        <dbReference type="ARBA" id="ARBA00023002"/>
    </source>
</evidence>
<evidence type="ECO:0000313" key="4">
    <source>
        <dbReference type="EMBL" id="MBB5373823.1"/>
    </source>
</evidence>
<dbReference type="AlphaFoldDB" id="A0A840VD88"/>
<gene>
    <name evidence="4" type="ORF">HNP71_002088</name>
</gene>
<reference evidence="4 5" key="1">
    <citation type="submission" date="2020-08" db="EMBL/GenBank/DDBJ databases">
        <title>Genomic Encyclopedia of Type Strains, Phase IV (KMG-IV): sequencing the most valuable type-strain genomes for metagenomic binning, comparative biology and taxonomic classification.</title>
        <authorList>
            <person name="Goeker M."/>
        </authorList>
    </citation>
    <scope>NUCLEOTIDE SEQUENCE [LARGE SCALE GENOMIC DNA]</scope>
    <source>
        <strain evidence="4 5">DSM 27026</strain>
    </source>
</reference>
<dbReference type="FunFam" id="3.40.605.10:FF:000007">
    <property type="entry name" value="NAD/NADP-dependent betaine aldehyde dehydrogenase"/>
    <property type="match status" value="1"/>
</dbReference>
<dbReference type="Gene3D" id="3.40.309.10">
    <property type="entry name" value="Aldehyde Dehydrogenase, Chain A, domain 2"/>
    <property type="match status" value="1"/>
</dbReference>
<comment type="similarity">
    <text evidence="1">Belongs to the aldehyde dehydrogenase family.</text>
</comment>
<dbReference type="PANTHER" id="PTHR42804:SF1">
    <property type="entry name" value="ALDEHYDE DEHYDROGENASE-RELATED"/>
    <property type="match status" value="1"/>
</dbReference>
<dbReference type="CDD" id="cd07138">
    <property type="entry name" value="ALDH_CddD_SSP0762"/>
    <property type="match status" value="1"/>
</dbReference>
<keyword evidence="5" id="KW-1185">Reference proteome</keyword>
<comment type="caution">
    <text evidence="4">The sequence shown here is derived from an EMBL/GenBank/DDBJ whole genome shotgun (WGS) entry which is preliminary data.</text>
</comment>
<dbReference type="Proteomes" id="UP000553706">
    <property type="component" value="Unassembled WGS sequence"/>
</dbReference>
<dbReference type="FunFam" id="3.40.309.10:FF:000012">
    <property type="entry name" value="Betaine aldehyde dehydrogenase"/>
    <property type="match status" value="1"/>
</dbReference>
<dbReference type="InterPro" id="IPR016162">
    <property type="entry name" value="Ald_DH_N"/>
</dbReference>
<dbReference type="EC" id="1.2.1.3" evidence="4"/>
<accession>A0A840VD88</accession>
<evidence type="ECO:0000259" key="3">
    <source>
        <dbReference type="Pfam" id="PF00171"/>
    </source>
</evidence>
<dbReference type="Pfam" id="PF00171">
    <property type="entry name" value="Aldedh"/>
    <property type="match status" value="1"/>
</dbReference>
<keyword evidence="2 4" id="KW-0560">Oxidoreductase</keyword>
<dbReference type="EMBL" id="JACHFJ010000009">
    <property type="protein sequence ID" value="MBB5373823.1"/>
    <property type="molecule type" value="Genomic_DNA"/>
</dbReference>
<dbReference type="InterPro" id="IPR016163">
    <property type="entry name" value="Ald_DH_C"/>
</dbReference>
<dbReference type="InterPro" id="IPR015590">
    <property type="entry name" value="Aldehyde_DH_dom"/>
</dbReference>
<evidence type="ECO:0000313" key="5">
    <source>
        <dbReference type="Proteomes" id="UP000553706"/>
    </source>
</evidence>
<protein>
    <submittedName>
        <fullName evidence="4">Aldehyde dehydrogenase (NAD+)</fullName>
        <ecNumber evidence="4">1.2.1.3</ecNumber>
    </submittedName>
</protein>
<organism evidence="4 5">
    <name type="scientific">Acidocella aromatica</name>
    <dbReference type="NCBI Taxonomy" id="1303579"/>
    <lineage>
        <taxon>Bacteria</taxon>
        <taxon>Pseudomonadati</taxon>
        <taxon>Pseudomonadota</taxon>
        <taxon>Alphaproteobacteria</taxon>
        <taxon>Acetobacterales</taxon>
        <taxon>Acidocellaceae</taxon>
        <taxon>Acidocella</taxon>
    </lineage>
</organism>
<dbReference type="PANTHER" id="PTHR42804">
    <property type="entry name" value="ALDEHYDE DEHYDROGENASE"/>
    <property type="match status" value="1"/>
</dbReference>
<proteinExistence type="inferred from homology"/>
<feature type="domain" description="Aldehyde dehydrogenase" evidence="3">
    <location>
        <begin position="13"/>
        <end position="468"/>
    </location>
</feature>
<dbReference type="RefSeq" id="WP_183266837.1">
    <property type="nucleotide sequence ID" value="NZ_JACHFJ010000009.1"/>
</dbReference>
<dbReference type="InterPro" id="IPR016161">
    <property type="entry name" value="Ald_DH/histidinol_DH"/>
</dbReference>
<evidence type="ECO:0000256" key="1">
    <source>
        <dbReference type="ARBA" id="ARBA00009986"/>
    </source>
</evidence>
<dbReference type="GO" id="GO:0004029">
    <property type="term" value="F:aldehyde dehydrogenase (NAD+) activity"/>
    <property type="evidence" value="ECO:0007669"/>
    <property type="project" value="UniProtKB-EC"/>
</dbReference>
<dbReference type="Gene3D" id="3.40.605.10">
    <property type="entry name" value="Aldehyde Dehydrogenase, Chain A, domain 1"/>
    <property type="match status" value="1"/>
</dbReference>